<dbReference type="InterPro" id="IPR006553">
    <property type="entry name" value="Leu-rich_rpt_Cys-con_subtyp"/>
</dbReference>
<feature type="compositionally biased region" description="Acidic residues" evidence="11">
    <location>
        <begin position="1572"/>
        <end position="1582"/>
    </location>
</feature>
<feature type="domain" description="Aconitase A/isopropylmalate dehydratase small subunit swivel" evidence="13">
    <location>
        <begin position="133"/>
        <end position="182"/>
    </location>
</feature>
<dbReference type="Gene3D" id="3.40.50.300">
    <property type="entry name" value="P-loop containing nucleotide triphosphate hydrolases"/>
    <property type="match status" value="1"/>
</dbReference>
<keyword evidence="4" id="KW-0256">Endoplasmic reticulum</keyword>
<feature type="region of interest" description="Disordered" evidence="11">
    <location>
        <begin position="1"/>
        <end position="22"/>
    </location>
</feature>
<feature type="transmembrane region" description="Helical" evidence="12">
    <location>
        <begin position="1436"/>
        <end position="1456"/>
    </location>
</feature>
<feature type="transmembrane region" description="Helical" evidence="12">
    <location>
        <begin position="1757"/>
        <end position="1781"/>
    </location>
</feature>
<dbReference type="SUPFAM" id="SSF52016">
    <property type="entry name" value="LeuD/IlvD-like"/>
    <property type="match status" value="1"/>
</dbReference>
<feature type="region of interest" description="Disordered" evidence="11">
    <location>
        <begin position="891"/>
        <end position="910"/>
    </location>
</feature>
<evidence type="ECO:0000256" key="4">
    <source>
        <dbReference type="ARBA" id="ARBA00022824"/>
    </source>
</evidence>
<keyword evidence="7" id="KW-0456">Lyase</keyword>
<feature type="region of interest" description="Disordered" evidence="11">
    <location>
        <begin position="1572"/>
        <end position="1598"/>
    </location>
</feature>
<reference evidence="14" key="1">
    <citation type="journal article" date="2023" name="Mol. Ecol. Resour.">
        <title>Chromosome-level genome assembly of a triploid poplar Populus alba 'Berolinensis'.</title>
        <authorList>
            <person name="Chen S."/>
            <person name="Yu Y."/>
            <person name="Wang X."/>
            <person name="Wang S."/>
            <person name="Zhang T."/>
            <person name="Zhou Y."/>
            <person name="He R."/>
            <person name="Meng N."/>
            <person name="Wang Y."/>
            <person name="Liu W."/>
            <person name="Liu Z."/>
            <person name="Liu J."/>
            <person name="Guo Q."/>
            <person name="Huang H."/>
            <person name="Sederoff R.R."/>
            <person name="Wang G."/>
            <person name="Qu G."/>
            <person name="Chen S."/>
        </authorList>
    </citation>
    <scope>NUCLEOTIDE SEQUENCE</scope>
    <source>
        <strain evidence="14">SC-2020</strain>
    </source>
</reference>
<evidence type="ECO:0000256" key="1">
    <source>
        <dbReference type="ARBA" id="ARBA00004477"/>
    </source>
</evidence>
<dbReference type="InterPro" id="IPR015928">
    <property type="entry name" value="Aconitase/3IPM_dehydase_swvl"/>
</dbReference>
<feature type="transmembrane region" description="Helical" evidence="12">
    <location>
        <begin position="1793"/>
        <end position="1814"/>
    </location>
</feature>
<feature type="transmembrane region" description="Helical" evidence="12">
    <location>
        <begin position="1653"/>
        <end position="1671"/>
    </location>
</feature>
<evidence type="ECO:0000256" key="9">
    <source>
        <dbReference type="ARBA" id="ARBA00025100"/>
    </source>
</evidence>
<dbReference type="SUPFAM" id="SSF81383">
    <property type="entry name" value="F-box domain"/>
    <property type="match status" value="1"/>
</dbReference>
<evidence type="ECO:0000313" key="15">
    <source>
        <dbReference type="Proteomes" id="UP001164929"/>
    </source>
</evidence>
<keyword evidence="2" id="KW-0813">Transport</keyword>
<dbReference type="SUPFAM" id="SSF52540">
    <property type="entry name" value="P-loop containing nucleoside triphosphate hydrolases"/>
    <property type="match status" value="1"/>
</dbReference>
<keyword evidence="6 12" id="KW-0472">Membrane</keyword>
<dbReference type="Gene3D" id="3.20.19.10">
    <property type="entry name" value="Aconitase, domain 4"/>
    <property type="match status" value="1"/>
</dbReference>
<dbReference type="GO" id="GO:0016836">
    <property type="term" value="F:hydro-lyase activity"/>
    <property type="evidence" value="ECO:0007669"/>
    <property type="project" value="UniProtKB-ARBA"/>
</dbReference>
<evidence type="ECO:0000256" key="6">
    <source>
        <dbReference type="ARBA" id="ARBA00023136"/>
    </source>
</evidence>
<evidence type="ECO:0000256" key="7">
    <source>
        <dbReference type="ARBA" id="ARBA00023239"/>
    </source>
</evidence>
<dbReference type="Pfam" id="PF00694">
    <property type="entry name" value="Aconitase_C"/>
    <property type="match status" value="1"/>
</dbReference>
<evidence type="ECO:0000256" key="12">
    <source>
        <dbReference type="SAM" id="Phobius"/>
    </source>
</evidence>
<dbReference type="InterPro" id="IPR004776">
    <property type="entry name" value="Mem_transp_PIN-like"/>
</dbReference>
<name>A0AAD6W917_9ROSI</name>
<dbReference type="InterPro" id="IPR032675">
    <property type="entry name" value="LRR_dom_sf"/>
</dbReference>
<feature type="transmembrane region" description="Helical" evidence="12">
    <location>
        <begin position="1541"/>
        <end position="1560"/>
    </location>
</feature>
<dbReference type="PANTHER" id="PTHR31651">
    <property type="match status" value="1"/>
</dbReference>
<dbReference type="GO" id="GO:0080162">
    <property type="term" value="P:endoplasmic reticulum to cytosol auxin transport"/>
    <property type="evidence" value="ECO:0007669"/>
    <property type="project" value="InterPro"/>
</dbReference>
<proteinExistence type="inferred from homology"/>
<dbReference type="FunFam" id="3.80.10.10:FF:001445">
    <property type="entry name" value="F-box protein At5g51380"/>
    <property type="match status" value="1"/>
</dbReference>
<keyword evidence="8" id="KW-0927">Auxin signaling pathway</keyword>
<feature type="compositionally biased region" description="Low complexity" evidence="11">
    <location>
        <begin position="403"/>
        <end position="416"/>
    </location>
</feature>
<organism evidence="14 15">
    <name type="scientific">Populus alba x Populus x berolinensis</name>
    <dbReference type="NCBI Taxonomy" id="444605"/>
    <lineage>
        <taxon>Eukaryota</taxon>
        <taxon>Viridiplantae</taxon>
        <taxon>Streptophyta</taxon>
        <taxon>Embryophyta</taxon>
        <taxon>Tracheophyta</taxon>
        <taxon>Spermatophyta</taxon>
        <taxon>Magnoliopsida</taxon>
        <taxon>eudicotyledons</taxon>
        <taxon>Gunneridae</taxon>
        <taxon>Pentapetalae</taxon>
        <taxon>rosids</taxon>
        <taxon>fabids</taxon>
        <taxon>Malpighiales</taxon>
        <taxon>Salicaceae</taxon>
        <taxon>Saliceae</taxon>
        <taxon>Populus</taxon>
    </lineage>
</organism>
<feature type="transmembrane region" description="Helical" evidence="12">
    <location>
        <begin position="1401"/>
        <end position="1424"/>
    </location>
</feature>
<evidence type="ECO:0000256" key="2">
    <source>
        <dbReference type="ARBA" id="ARBA00022448"/>
    </source>
</evidence>
<gene>
    <name evidence="14" type="ORF">NC653_008884</name>
</gene>
<dbReference type="InterPro" id="IPR000573">
    <property type="entry name" value="AconitaseA/IPMdHydase_ssu_swvl"/>
</dbReference>
<dbReference type="GO" id="GO:0005789">
    <property type="term" value="C:endoplasmic reticulum membrane"/>
    <property type="evidence" value="ECO:0007669"/>
    <property type="project" value="UniProtKB-SubCell"/>
</dbReference>
<comment type="function">
    <text evidence="9">Involved in cellular auxin homeostasis by regulating auxin metabolism. Regulates intracellular auxin accumulation at the endoplasmic reticulum and thus auxin availability for nuclear auxin signaling.</text>
</comment>
<keyword evidence="3 12" id="KW-0812">Transmembrane</keyword>
<evidence type="ECO:0000256" key="10">
    <source>
        <dbReference type="ARBA" id="ARBA00025752"/>
    </source>
</evidence>
<dbReference type="GO" id="GO:0043436">
    <property type="term" value="P:oxoacid metabolic process"/>
    <property type="evidence" value="ECO:0007669"/>
    <property type="project" value="UniProtKB-ARBA"/>
</dbReference>
<feature type="transmembrane region" description="Helical" evidence="12">
    <location>
        <begin position="1691"/>
        <end position="1711"/>
    </location>
</feature>
<dbReference type="InterPro" id="IPR036047">
    <property type="entry name" value="F-box-like_dom_sf"/>
</dbReference>
<evidence type="ECO:0000256" key="11">
    <source>
        <dbReference type="SAM" id="MobiDB-lite"/>
    </source>
</evidence>
<dbReference type="InterPro" id="IPR027417">
    <property type="entry name" value="P-loop_NTPase"/>
</dbReference>
<dbReference type="Gene3D" id="3.80.10.10">
    <property type="entry name" value="Ribonuclease Inhibitor"/>
    <property type="match status" value="1"/>
</dbReference>
<feature type="transmembrane region" description="Helical" evidence="12">
    <location>
        <begin position="1501"/>
        <end position="1521"/>
    </location>
</feature>
<dbReference type="SMART" id="SM00367">
    <property type="entry name" value="LRR_CC"/>
    <property type="match status" value="3"/>
</dbReference>
<dbReference type="SUPFAM" id="SSF52047">
    <property type="entry name" value="RNI-like"/>
    <property type="match status" value="2"/>
</dbReference>
<comment type="subcellular location">
    <subcellularLocation>
        <location evidence="1">Endoplasmic reticulum membrane</location>
        <topology evidence="1">Multi-pass membrane protein</topology>
    </subcellularLocation>
</comment>
<evidence type="ECO:0000256" key="8">
    <source>
        <dbReference type="ARBA" id="ARBA00023294"/>
    </source>
</evidence>
<dbReference type="PANTHER" id="PTHR31651:SF40">
    <property type="entry name" value="SYMPORTER, PUTATIVE-RELATED"/>
    <property type="match status" value="1"/>
</dbReference>
<evidence type="ECO:0000256" key="5">
    <source>
        <dbReference type="ARBA" id="ARBA00022989"/>
    </source>
</evidence>
<dbReference type="CDD" id="cd01577">
    <property type="entry name" value="IPMI_Swivel"/>
    <property type="match status" value="1"/>
</dbReference>
<feature type="region of interest" description="Disordered" evidence="11">
    <location>
        <begin position="389"/>
        <end position="425"/>
    </location>
</feature>
<dbReference type="GO" id="GO:0009734">
    <property type="term" value="P:auxin-activated signaling pathway"/>
    <property type="evidence" value="ECO:0007669"/>
    <property type="project" value="UniProtKB-KW"/>
</dbReference>
<evidence type="ECO:0000256" key="3">
    <source>
        <dbReference type="ARBA" id="ARBA00022692"/>
    </source>
</evidence>
<evidence type="ECO:0000259" key="13">
    <source>
        <dbReference type="Pfam" id="PF00694"/>
    </source>
</evidence>
<evidence type="ECO:0000313" key="14">
    <source>
        <dbReference type="EMBL" id="KAJ7003817.1"/>
    </source>
</evidence>
<comment type="similarity">
    <text evidence="10">Belongs to the auxin efflux carrier (TC 2.A.69.2) family.</text>
</comment>
<keyword evidence="15" id="KW-1185">Reference proteome</keyword>
<feature type="transmembrane region" description="Helical" evidence="12">
    <location>
        <begin position="1723"/>
        <end position="1745"/>
    </location>
</feature>
<dbReference type="Proteomes" id="UP001164929">
    <property type="component" value="Chromosome 3"/>
</dbReference>
<dbReference type="Pfam" id="PF03547">
    <property type="entry name" value="Mem_trans"/>
    <property type="match status" value="1"/>
</dbReference>
<sequence>MAASTTTISLSRNPSFSTTNPKPSLSFLSPPCLKLPSILPSFKPLTSHSPPDQLLSIPRATAAATPTTTPTTSFHGHCYVVGDNIDTDQIIPAEYLTLVPSKPDEYEKLGSYALIGLPATYKTRFIEANQTRTKYSIVIGGENFGCGSSREHAPVALGAAGVAAVVAESYARIFFRNSVATGEIYPLESEIRICEECKTGDLITIELAESKLINHTSGKDLCCAIEDLVDVSGVEATQLSDSHDQLPISADVAIGAIRDSQIGVIHGAISVIGRLLTLRRLAYEWQRLHGWALAGLLLCLSDVLLQRHLENPITITNTLQKFQVLRFLVDIKELPHNLGGFARLFLKTLIQWSKVTGPLKKRPPRWSDLWLKNTKPLKHIVFAMQLQSLSNPTTPTPTPTPTPKQQQQKQQQTDPPTKFKDKTGNLISNLPHIDRTLLLGDDLLLKILSKLPDSQRNPNSLVCKRWLNLQGRLVRSLKVLDWEFLESGRLLSRFPNLTHVDLLNGCVVRPHDCCVLLSHRIFKMDINSGVSGFLPDWRVCEENLLPVEVVDRGLRGLASGCPNLRKLVVAGASEMGLLSVAEECLTLQELELHRCNDNVLRGIAACGNLQILKLVGNVDGFYGSLVSDIGLTILAQGSKRLVKIELSGCEGSFDGMKAIGQCCQMLEELTICDHRMDNGWLAGLSYCENLKTLRFLSCKRIDPSPGPDDYLGCCPALERLHLQKCQLRDKKSLKAMFKLCETVREIVVQDCWGLDNDLFSLARTCRRVKLLSLEGCSLLTTEGLESVLLTWNELEHLRIESCKNIKDSEVSPTLSTLFSVLKELRWRPDTRSLLASILKTARKIVRLLKLKKRGRRRTERQKVKFLLSRAVAVQKVKMTRKGKEVVISTSLNHNGAEDEEEEGGFDHSKINGRPFSPFPSFSSRNASSKYDFVKVKVWLGENADHCYVLSRFLLSRMLTVTKIPNHVAIKIALELKKLLIDNSLLDVSQSDLEANLFKLMERRGYGEEYINHYKMMTRFHYQRVPLVILVCGTACVGKSTIATQLAQRLNLPNVLQTDMVYELLRTSTDAPLTSTPVWAREFSSSEELITEFCRECRIVRKGLAGDLKKAMKDGKPIIIEGIHLDPSIYLMDEENKLPAKMPEKSETNTVSVSLDDDPARQLENNSVSENNTENSNCTTGYLTSEEGKSVNLVNKVVDSQESIDKAGSISDSKGETIRDLEGDRKTSVSLKSGPEPIIIPIVLKMAEFDHKGMWEATSLITNTLTGLAENVDKDRSITNLKIIQDYLCSFKSQGLTVANISATTFPQTLDWLHGVLSKAFHQCPVKMVDNQLKIRLPADASLSSSKLDRIWRNSFLALVAESNDRDAVAESKLKSLLQRPSTLARCKLIRPWESYYQTMKLLVMAALAILKVLLLTAVGVFLAIERVGILGADARNHLNNLVFYVLSPALVGSSLAKFVTLRSLLELWFMPLNVLITFIIGSVLGWLLVKITNAPKRMRGMILGSCAAGNLGGIPLILIPAVCKEKGSPFGDSNACNTRGLAYASLSMAIGIIYMWSYVYHIVRVYSSSEDSDEPELDELPEGTESAGETTEDLPKCRTGPLLPLKEPSLEEGHMERLELDCVVPQEKAKEPFPSNVKQGFQKVIKKLNLRRLFSPIINGAIVGFIIGVVPPFQKAFIGDTAPLHVVEDSAYFLGEAAIPSVTLIMGANLLEGLKGSKVPFMVIIGIVAVRYIILPISGALIIKYAVRFGLLHSDPLYQFVLLLQFALPPAISIGTMTQLFGAGQTECSVIMLYTYALATISLTLWSAFFIWFVK</sequence>
<keyword evidence="5 12" id="KW-1133">Transmembrane helix</keyword>
<dbReference type="InterPro" id="IPR045033">
    <property type="entry name" value="PILS1/3/4/5/7"/>
</dbReference>
<dbReference type="EMBL" id="JAQIZT010000003">
    <property type="protein sequence ID" value="KAJ7003817.1"/>
    <property type="molecule type" value="Genomic_DNA"/>
</dbReference>
<protein>
    <recommendedName>
        <fullName evidence="13">Aconitase A/isopropylmalate dehydratase small subunit swivel domain-containing protein</fullName>
    </recommendedName>
</protein>
<dbReference type="InterPro" id="IPR033940">
    <property type="entry name" value="IPMI_Swivel"/>
</dbReference>
<comment type="caution">
    <text evidence="14">The sequence shown here is derived from an EMBL/GenBank/DDBJ whole genome shotgun (WGS) entry which is preliminary data.</text>
</comment>
<accession>A0AAD6W917</accession>
<feature type="transmembrane region" description="Helical" evidence="12">
    <location>
        <begin position="1468"/>
        <end position="1489"/>
    </location>
</feature>